<evidence type="ECO:0000256" key="2">
    <source>
        <dbReference type="SAM" id="SignalP"/>
    </source>
</evidence>
<keyword evidence="2" id="KW-0732">Signal</keyword>
<feature type="signal peptide" evidence="2">
    <location>
        <begin position="1"/>
        <end position="17"/>
    </location>
</feature>
<feature type="chain" id="PRO_5046066942" description="Secreted protein" evidence="2">
    <location>
        <begin position="18"/>
        <end position="97"/>
    </location>
</feature>
<sequence length="97" mass="10262">MSMLLLLLSHLRHAGRASPPSHPPERSATPHWLAAISDGTRKSAGGQQKFRAPTRATKKPDGRTRAATGETGLNSRSVCLLGVRVSTGTATIQSVHV</sequence>
<dbReference type="Proteomes" id="UP001456524">
    <property type="component" value="Unassembled WGS sequence"/>
</dbReference>
<evidence type="ECO:0000256" key="1">
    <source>
        <dbReference type="SAM" id="MobiDB-lite"/>
    </source>
</evidence>
<evidence type="ECO:0000313" key="3">
    <source>
        <dbReference type="EMBL" id="KAK8177244.1"/>
    </source>
</evidence>
<evidence type="ECO:0008006" key="5">
    <source>
        <dbReference type="Google" id="ProtNLM"/>
    </source>
</evidence>
<feature type="region of interest" description="Disordered" evidence="1">
    <location>
        <begin position="38"/>
        <end position="73"/>
    </location>
</feature>
<organism evidence="3 4">
    <name type="scientific">Phyllosticta citrichinensis</name>
    <dbReference type="NCBI Taxonomy" id="1130410"/>
    <lineage>
        <taxon>Eukaryota</taxon>
        <taxon>Fungi</taxon>
        <taxon>Dikarya</taxon>
        <taxon>Ascomycota</taxon>
        <taxon>Pezizomycotina</taxon>
        <taxon>Dothideomycetes</taxon>
        <taxon>Dothideomycetes incertae sedis</taxon>
        <taxon>Botryosphaeriales</taxon>
        <taxon>Phyllostictaceae</taxon>
        <taxon>Phyllosticta</taxon>
    </lineage>
</organism>
<evidence type="ECO:0000313" key="4">
    <source>
        <dbReference type="Proteomes" id="UP001456524"/>
    </source>
</evidence>
<comment type="caution">
    <text evidence="3">The sequence shown here is derived from an EMBL/GenBank/DDBJ whole genome shotgun (WGS) entry which is preliminary data.</text>
</comment>
<accession>A0ABR1Y6L3</accession>
<proteinExistence type="predicted"/>
<gene>
    <name evidence="3" type="ORF">IWX90DRAFT_12361</name>
</gene>
<name>A0ABR1Y6L3_9PEZI</name>
<dbReference type="EMBL" id="JBBWUH010000001">
    <property type="protein sequence ID" value="KAK8177244.1"/>
    <property type="molecule type" value="Genomic_DNA"/>
</dbReference>
<protein>
    <recommendedName>
        <fullName evidence="5">Secreted protein</fullName>
    </recommendedName>
</protein>
<reference evidence="3 4" key="1">
    <citation type="journal article" date="2022" name="G3 (Bethesda)">
        <title>Enemy or ally: a genomic approach to elucidate the lifestyle of Phyllosticta citrichinaensis.</title>
        <authorList>
            <person name="Buijs V.A."/>
            <person name="Groenewald J.Z."/>
            <person name="Haridas S."/>
            <person name="LaButti K.M."/>
            <person name="Lipzen A."/>
            <person name="Martin F.M."/>
            <person name="Barry K."/>
            <person name="Grigoriev I.V."/>
            <person name="Crous P.W."/>
            <person name="Seidl M.F."/>
        </authorList>
    </citation>
    <scope>NUCLEOTIDE SEQUENCE [LARGE SCALE GENOMIC DNA]</scope>
    <source>
        <strain evidence="3 4">CBS 129764</strain>
    </source>
</reference>
<keyword evidence="4" id="KW-1185">Reference proteome</keyword>